<accession>A0A7Y0HTA9</accession>
<dbReference type="Proteomes" id="UP000532194">
    <property type="component" value="Unassembled WGS sequence"/>
</dbReference>
<proteinExistence type="predicted"/>
<organism evidence="1 2">
    <name type="scientific">Bifidobacterium oedipodis</name>
    <dbReference type="NCBI Taxonomy" id="2675322"/>
    <lineage>
        <taxon>Bacteria</taxon>
        <taxon>Bacillati</taxon>
        <taxon>Actinomycetota</taxon>
        <taxon>Actinomycetes</taxon>
        <taxon>Bifidobacteriales</taxon>
        <taxon>Bifidobacteriaceae</taxon>
        <taxon>Bifidobacterium</taxon>
    </lineage>
</organism>
<keyword evidence="2" id="KW-1185">Reference proteome</keyword>
<comment type="caution">
    <text evidence="1">The sequence shown here is derived from an EMBL/GenBank/DDBJ whole genome shotgun (WGS) entry which is preliminary data.</text>
</comment>
<name>A0A7Y0HTA9_9BIFI</name>
<gene>
    <name evidence="1" type="ORF">G1C95_1119</name>
</gene>
<reference evidence="1 2" key="1">
    <citation type="submission" date="2020-02" db="EMBL/GenBank/DDBJ databases">
        <title>Characterization of phylogenetic diversity of novel bifidobacterial species isolated in Czech ZOOs.</title>
        <authorList>
            <person name="Lugli G.A."/>
            <person name="Vera N.B."/>
            <person name="Ventura M."/>
        </authorList>
    </citation>
    <scope>NUCLEOTIDE SEQUENCE [LARGE SCALE GENOMIC DNA]</scope>
    <source>
        <strain evidence="1 2">DSM 109957</strain>
    </source>
</reference>
<evidence type="ECO:0000313" key="1">
    <source>
        <dbReference type="EMBL" id="NMM93932.1"/>
    </source>
</evidence>
<dbReference type="EMBL" id="JAAIII010000003">
    <property type="protein sequence ID" value="NMM93932.1"/>
    <property type="molecule type" value="Genomic_DNA"/>
</dbReference>
<evidence type="ECO:0000313" key="2">
    <source>
        <dbReference type="Proteomes" id="UP000532194"/>
    </source>
</evidence>
<sequence>MTRPSDDPSWHESCERMAALTELLLTEKQTGEWVGLPFEFSSYETACVAMDYVRLRFKKLHPDMRFDWQKDPDYIAVRECRVMARAYPR</sequence>
<protein>
    <submittedName>
        <fullName evidence="1">Uncharacterized protein</fullName>
    </submittedName>
</protein>
<dbReference type="AlphaFoldDB" id="A0A7Y0HTA9"/>